<dbReference type="OrthoDB" id="4185095at2759"/>
<protein>
    <submittedName>
        <fullName evidence="1">Uncharacterized protein</fullName>
    </submittedName>
</protein>
<keyword evidence="2" id="KW-1185">Reference proteome</keyword>
<name>A0A1J9PZL3_9EURO</name>
<dbReference type="Proteomes" id="UP000242791">
    <property type="component" value="Unassembled WGS sequence"/>
</dbReference>
<accession>A0A1J9PZL3</accession>
<dbReference type="VEuPathDB" id="FungiDB:ACJ73_06870"/>
<gene>
    <name evidence="1" type="ORF">ACJ73_06870</name>
</gene>
<dbReference type="EMBL" id="LGTZ01001279">
    <property type="protein sequence ID" value="OJD21790.1"/>
    <property type="molecule type" value="Genomic_DNA"/>
</dbReference>
<evidence type="ECO:0000313" key="2">
    <source>
        <dbReference type="Proteomes" id="UP000242791"/>
    </source>
</evidence>
<dbReference type="AlphaFoldDB" id="A0A1J9PZL3"/>
<organism evidence="1 2">
    <name type="scientific">Blastomyces percursus</name>
    <dbReference type="NCBI Taxonomy" id="1658174"/>
    <lineage>
        <taxon>Eukaryota</taxon>
        <taxon>Fungi</taxon>
        <taxon>Dikarya</taxon>
        <taxon>Ascomycota</taxon>
        <taxon>Pezizomycotina</taxon>
        <taxon>Eurotiomycetes</taxon>
        <taxon>Eurotiomycetidae</taxon>
        <taxon>Onygenales</taxon>
        <taxon>Ajellomycetaceae</taxon>
        <taxon>Blastomyces</taxon>
    </lineage>
</organism>
<evidence type="ECO:0000313" key="1">
    <source>
        <dbReference type="EMBL" id="OJD21790.1"/>
    </source>
</evidence>
<comment type="caution">
    <text evidence="1">The sequence shown here is derived from an EMBL/GenBank/DDBJ whole genome shotgun (WGS) entry which is preliminary data.</text>
</comment>
<proteinExistence type="predicted"/>
<sequence length="134" mass="14916">MADKQVFIDNVRMVYANFPKSVPVRMRVIRSIGDALFERRLRNFGAYKAFKAESARMAAAAARKANKADQKAKAKMAVGGAQESRQAGTKKNPLHTPGQLLLVPVMEINDFHVIVANSLHKTHLRAYHPPILSH</sequence>
<reference evidence="1 2" key="1">
    <citation type="submission" date="2015-08" db="EMBL/GenBank/DDBJ databases">
        <title>Emmonsia species relationships and genome sequence.</title>
        <authorList>
            <person name="Cuomo C.A."/>
            <person name="Schwartz I.S."/>
            <person name="Kenyon C."/>
            <person name="De Hoog G.S."/>
            <person name="Govender N.P."/>
            <person name="Botha A."/>
            <person name="Moreno L."/>
            <person name="De Vries M."/>
            <person name="Munoz J.F."/>
            <person name="Stielow J.B."/>
        </authorList>
    </citation>
    <scope>NUCLEOTIDE SEQUENCE [LARGE SCALE GENOMIC DNA]</scope>
    <source>
        <strain evidence="1 2">EI222</strain>
    </source>
</reference>